<proteinExistence type="predicted"/>
<sequence>SLYYCLTMMVVRLYKNGSRNNALTMINIHVAVVGIFAIWPVTVNVTKIALIFPLMFWSSLIILPFFILHLHLNLAHA</sequence>
<feature type="transmembrane region" description="Helical" evidence="1">
    <location>
        <begin position="21"/>
        <end position="42"/>
    </location>
</feature>
<feature type="non-terminal residue" evidence="2">
    <location>
        <position position="77"/>
    </location>
</feature>
<feature type="non-terminal residue" evidence="2">
    <location>
        <position position="1"/>
    </location>
</feature>
<dbReference type="EMBL" id="JASPKZ010007250">
    <property type="protein sequence ID" value="KAJ9585762.1"/>
    <property type="molecule type" value="Genomic_DNA"/>
</dbReference>
<keyword evidence="3" id="KW-1185">Reference proteome</keyword>
<keyword evidence="1" id="KW-1133">Transmembrane helix</keyword>
<dbReference type="AlphaFoldDB" id="A0AAD8EDG3"/>
<protein>
    <submittedName>
        <fullName evidence="2">Uncharacterized protein</fullName>
    </submittedName>
</protein>
<reference evidence="2" key="2">
    <citation type="submission" date="2023-05" db="EMBL/GenBank/DDBJ databases">
        <authorList>
            <person name="Fouks B."/>
        </authorList>
    </citation>
    <scope>NUCLEOTIDE SEQUENCE</scope>
    <source>
        <strain evidence="2">Stay&amp;Tobe</strain>
        <tissue evidence="2">Testes</tissue>
    </source>
</reference>
<dbReference type="Proteomes" id="UP001233999">
    <property type="component" value="Unassembled WGS sequence"/>
</dbReference>
<evidence type="ECO:0000256" key="1">
    <source>
        <dbReference type="SAM" id="Phobius"/>
    </source>
</evidence>
<feature type="transmembrane region" description="Helical" evidence="1">
    <location>
        <begin position="48"/>
        <end position="72"/>
    </location>
</feature>
<accession>A0AAD8EDG3</accession>
<name>A0AAD8EDG3_DIPPU</name>
<organism evidence="2 3">
    <name type="scientific">Diploptera punctata</name>
    <name type="common">Pacific beetle cockroach</name>
    <dbReference type="NCBI Taxonomy" id="6984"/>
    <lineage>
        <taxon>Eukaryota</taxon>
        <taxon>Metazoa</taxon>
        <taxon>Ecdysozoa</taxon>
        <taxon>Arthropoda</taxon>
        <taxon>Hexapoda</taxon>
        <taxon>Insecta</taxon>
        <taxon>Pterygota</taxon>
        <taxon>Neoptera</taxon>
        <taxon>Polyneoptera</taxon>
        <taxon>Dictyoptera</taxon>
        <taxon>Blattodea</taxon>
        <taxon>Blaberoidea</taxon>
        <taxon>Blaberidae</taxon>
        <taxon>Diplopterinae</taxon>
        <taxon>Diploptera</taxon>
    </lineage>
</organism>
<comment type="caution">
    <text evidence="2">The sequence shown here is derived from an EMBL/GenBank/DDBJ whole genome shotgun (WGS) entry which is preliminary data.</text>
</comment>
<keyword evidence="1" id="KW-0812">Transmembrane</keyword>
<reference evidence="2" key="1">
    <citation type="journal article" date="2023" name="IScience">
        <title>Live-bearing cockroach genome reveals convergent evolutionary mechanisms linked to viviparity in insects and beyond.</title>
        <authorList>
            <person name="Fouks B."/>
            <person name="Harrison M.C."/>
            <person name="Mikhailova A.A."/>
            <person name="Marchal E."/>
            <person name="English S."/>
            <person name="Carruthers M."/>
            <person name="Jennings E.C."/>
            <person name="Chiamaka E.L."/>
            <person name="Frigard R.A."/>
            <person name="Pippel M."/>
            <person name="Attardo G.M."/>
            <person name="Benoit J.B."/>
            <person name="Bornberg-Bauer E."/>
            <person name="Tobe S.S."/>
        </authorList>
    </citation>
    <scope>NUCLEOTIDE SEQUENCE</scope>
    <source>
        <strain evidence="2">Stay&amp;Tobe</strain>
    </source>
</reference>
<keyword evidence="1" id="KW-0472">Membrane</keyword>
<evidence type="ECO:0000313" key="2">
    <source>
        <dbReference type="EMBL" id="KAJ9585762.1"/>
    </source>
</evidence>
<gene>
    <name evidence="2" type="ORF">L9F63_002457</name>
</gene>
<evidence type="ECO:0000313" key="3">
    <source>
        <dbReference type="Proteomes" id="UP001233999"/>
    </source>
</evidence>